<protein>
    <submittedName>
        <fullName evidence="2">Uncharacterized protein</fullName>
    </submittedName>
</protein>
<proteinExistence type="predicted"/>
<keyword evidence="1" id="KW-0812">Transmembrane</keyword>
<dbReference type="OrthoDB" id="9857501at2"/>
<feature type="transmembrane region" description="Helical" evidence="1">
    <location>
        <begin position="62"/>
        <end position="83"/>
    </location>
</feature>
<evidence type="ECO:0000256" key="1">
    <source>
        <dbReference type="SAM" id="Phobius"/>
    </source>
</evidence>
<accession>A0A3D9L6Z4</accession>
<comment type="caution">
    <text evidence="2">The sequence shown here is derived from an EMBL/GenBank/DDBJ whole genome shotgun (WGS) entry which is preliminary data.</text>
</comment>
<dbReference type="Proteomes" id="UP000256779">
    <property type="component" value="Unassembled WGS sequence"/>
</dbReference>
<keyword evidence="1" id="KW-1133">Transmembrane helix</keyword>
<dbReference type="AlphaFoldDB" id="A0A3D9L6Z4"/>
<evidence type="ECO:0000313" key="2">
    <source>
        <dbReference type="EMBL" id="REE01118.1"/>
    </source>
</evidence>
<name>A0A3D9L6Z4_MARFU</name>
<feature type="transmembrane region" description="Helical" evidence="1">
    <location>
        <begin position="103"/>
        <end position="123"/>
    </location>
</feature>
<dbReference type="RefSeq" id="WP_115867205.1">
    <property type="nucleotide sequence ID" value="NZ_QREG01000004.1"/>
</dbReference>
<evidence type="ECO:0000313" key="3">
    <source>
        <dbReference type="Proteomes" id="UP000256779"/>
    </source>
</evidence>
<reference evidence="2 3" key="1">
    <citation type="submission" date="2018-07" db="EMBL/GenBank/DDBJ databases">
        <title>Genomic Encyclopedia of Type Strains, Phase IV (KMG-IV): sequencing the most valuable type-strain genomes for metagenomic binning, comparative biology and taxonomic classification.</title>
        <authorList>
            <person name="Goeker M."/>
        </authorList>
    </citation>
    <scope>NUCLEOTIDE SEQUENCE [LARGE SCALE GENOMIC DNA]</scope>
    <source>
        <strain evidence="2 3">DSM 4134</strain>
    </source>
</reference>
<dbReference type="EMBL" id="QREG01000004">
    <property type="protein sequence ID" value="REE01118.1"/>
    <property type="molecule type" value="Genomic_DNA"/>
</dbReference>
<sequence>MFDHLSAQDLYVCLFGILMFWFFRFSSDKDEIDNELSIDKDISTAEKQTRLRDFNRKWIRIWILYKWDNIFCHILASLLFLYLGEENLEAWLGDIATRLPQGANQIGSAAVIGYFGSFIAEGLKKLIKLIKT</sequence>
<organism evidence="2 3">
    <name type="scientific">Marinoscillum furvescens DSM 4134</name>
    <dbReference type="NCBI Taxonomy" id="1122208"/>
    <lineage>
        <taxon>Bacteria</taxon>
        <taxon>Pseudomonadati</taxon>
        <taxon>Bacteroidota</taxon>
        <taxon>Cytophagia</taxon>
        <taxon>Cytophagales</taxon>
        <taxon>Reichenbachiellaceae</taxon>
        <taxon>Marinoscillum</taxon>
    </lineage>
</organism>
<keyword evidence="3" id="KW-1185">Reference proteome</keyword>
<feature type="transmembrane region" description="Helical" evidence="1">
    <location>
        <begin position="6"/>
        <end position="23"/>
    </location>
</feature>
<keyword evidence="1" id="KW-0472">Membrane</keyword>
<gene>
    <name evidence="2" type="ORF">C7460_104138</name>
</gene>